<evidence type="ECO:0000256" key="2">
    <source>
        <dbReference type="ARBA" id="ARBA00023015"/>
    </source>
</evidence>
<reference evidence="7 8" key="1">
    <citation type="submission" date="2024-02" db="EMBL/GenBank/DDBJ databases">
        <authorList>
            <person name="Vignale AGUSTIN F."/>
            <person name="Sosa J E."/>
            <person name="Modenutti C."/>
        </authorList>
    </citation>
    <scope>NUCLEOTIDE SEQUENCE [LARGE SCALE GENOMIC DNA]</scope>
</reference>
<protein>
    <recommendedName>
        <fullName evidence="6">MADS-box domain-containing protein</fullName>
    </recommendedName>
</protein>
<evidence type="ECO:0000259" key="6">
    <source>
        <dbReference type="PROSITE" id="PS50066"/>
    </source>
</evidence>
<dbReference type="AlphaFoldDB" id="A0ABC8T6A8"/>
<dbReference type="InterPro" id="IPR033897">
    <property type="entry name" value="SRF-like_MADS-box"/>
</dbReference>
<evidence type="ECO:0000256" key="3">
    <source>
        <dbReference type="ARBA" id="ARBA00023125"/>
    </source>
</evidence>
<feature type="domain" description="MADS-box" evidence="6">
    <location>
        <begin position="1"/>
        <end position="61"/>
    </location>
</feature>
<dbReference type="PRINTS" id="PR00404">
    <property type="entry name" value="MADSDOMAIN"/>
</dbReference>
<gene>
    <name evidence="7" type="ORF">ILEXP_LOCUS34093</name>
</gene>
<dbReference type="Proteomes" id="UP001642360">
    <property type="component" value="Unassembled WGS sequence"/>
</dbReference>
<keyword evidence="4" id="KW-0804">Transcription</keyword>
<name>A0ABC8T6A8_9AQUA</name>
<dbReference type="InterPro" id="IPR036879">
    <property type="entry name" value="TF_MADSbox_sf"/>
</dbReference>
<dbReference type="GO" id="GO:0005634">
    <property type="term" value="C:nucleus"/>
    <property type="evidence" value="ECO:0007669"/>
    <property type="project" value="UniProtKB-SubCell"/>
</dbReference>
<dbReference type="SMART" id="SM00432">
    <property type="entry name" value="MADS"/>
    <property type="match status" value="1"/>
</dbReference>
<keyword evidence="5" id="KW-0539">Nucleus</keyword>
<dbReference type="SUPFAM" id="SSF55455">
    <property type="entry name" value="SRF-like"/>
    <property type="match status" value="1"/>
</dbReference>
<dbReference type="Gene3D" id="3.40.1810.10">
    <property type="entry name" value="Transcription factor, MADS-box"/>
    <property type="match status" value="1"/>
</dbReference>
<evidence type="ECO:0000256" key="5">
    <source>
        <dbReference type="ARBA" id="ARBA00023242"/>
    </source>
</evidence>
<organism evidence="7 8">
    <name type="scientific">Ilex paraguariensis</name>
    <name type="common">yerba mate</name>
    <dbReference type="NCBI Taxonomy" id="185542"/>
    <lineage>
        <taxon>Eukaryota</taxon>
        <taxon>Viridiplantae</taxon>
        <taxon>Streptophyta</taxon>
        <taxon>Embryophyta</taxon>
        <taxon>Tracheophyta</taxon>
        <taxon>Spermatophyta</taxon>
        <taxon>Magnoliopsida</taxon>
        <taxon>eudicotyledons</taxon>
        <taxon>Gunneridae</taxon>
        <taxon>Pentapetalae</taxon>
        <taxon>asterids</taxon>
        <taxon>campanulids</taxon>
        <taxon>Aquifoliales</taxon>
        <taxon>Aquifoliaceae</taxon>
        <taxon>Ilex</taxon>
    </lineage>
</organism>
<dbReference type="PROSITE" id="PS50066">
    <property type="entry name" value="MADS_BOX_2"/>
    <property type="match status" value="1"/>
</dbReference>
<dbReference type="GO" id="GO:0003677">
    <property type="term" value="F:DNA binding"/>
    <property type="evidence" value="ECO:0007669"/>
    <property type="project" value="UniProtKB-KW"/>
</dbReference>
<dbReference type="CDD" id="cd00266">
    <property type="entry name" value="MADS_SRF_like"/>
    <property type="match status" value="1"/>
</dbReference>
<dbReference type="InterPro" id="IPR002100">
    <property type="entry name" value="TF_MADSbox"/>
</dbReference>
<keyword evidence="2" id="KW-0805">Transcription regulation</keyword>
<dbReference type="Pfam" id="PF00319">
    <property type="entry name" value="SRF-TF"/>
    <property type="match status" value="1"/>
</dbReference>
<evidence type="ECO:0000313" key="8">
    <source>
        <dbReference type="Proteomes" id="UP001642360"/>
    </source>
</evidence>
<accession>A0ABC8T6A8</accession>
<evidence type="ECO:0000256" key="1">
    <source>
        <dbReference type="ARBA" id="ARBA00004123"/>
    </source>
</evidence>
<evidence type="ECO:0000313" key="7">
    <source>
        <dbReference type="EMBL" id="CAK9164954.1"/>
    </source>
</evidence>
<sequence length="225" mass="25537">MVPTKIKMGKVGNDRAKRLSFKKRKDCVLRKTMELAVLCDIKACAVVFGPDGEVETWPENPRDLKALIHNYKEYDHDHPGKKQYLRQEIFPKKDDNDNRLDRLSGQTTRDLLKVIECKLETVRNRVEFLKVPNTTEEVTTSEYYFDPLELDIQAQATSTTQVDAGIKDNGGTGGGVSLVPRLMMEEIKGDDDNNLLWYQGADQINNYFQPSPLGEVLLAAAIFPF</sequence>
<keyword evidence="3" id="KW-0238">DNA-binding</keyword>
<dbReference type="EMBL" id="CAUOFW020004292">
    <property type="protein sequence ID" value="CAK9164954.1"/>
    <property type="molecule type" value="Genomic_DNA"/>
</dbReference>
<evidence type="ECO:0000256" key="4">
    <source>
        <dbReference type="ARBA" id="ARBA00023163"/>
    </source>
</evidence>
<comment type="subcellular location">
    <subcellularLocation>
        <location evidence="1">Nucleus</location>
    </subcellularLocation>
</comment>
<keyword evidence="8" id="KW-1185">Reference proteome</keyword>
<proteinExistence type="predicted"/>
<comment type="caution">
    <text evidence="7">The sequence shown here is derived from an EMBL/GenBank/DDBJ whole genome shotgun (WGS) entry which is preliminary data.</text>
</comment>